<dbReference type="EMBL" id="SPSB01000002">
    <property type="protein sequence ID" value="TFV95531.1"/>
    <property type="molecule type" value="Genomic_DNA"/>
</dbReference>
<dbReference type="InterPro" id="IPR046525">
    <property type="entry name" value="DUF6702"/>
</dbReference>
<name>A0A4Y9QST1_9BACT</name>
<organism evidence="1 2">
    <name type="scientific">Algoriphagus kandeliae</name>
    <dbReference type="NCBI Taxonomy" id="2562278"/>
    <lineage>
        <taxon>Bacteria</taxon>
        <taxon>Pseudomonadati</taxon>
        <taxon>Bacteroidota</taxon>
        <taxon>Cytophagia</taxon>
        <taxon>Cytophagales</taxon>
        <taxon>Cyclobacteriaceae</taxon>
        <taxon>Algoriphagus</taxon>
    </lineage>
</organism>
<proteinExistence type="predicted"/>
<evidence type="ECO:0000313" key="2">
    <source>
        <dbReference type="Proteomes" id="UP000297647"/>
    </source>
</evidence>
<evidence type="ECO:0000313" key="1">
    <source>
        <dbReference type="EMBL" id="TFV95531.1"/>
    </source>
</evidence>
<dbReference type="OrthoDB" id="5735516at2"/>
<dbReference type="AlphaFoldDB" id="A0A4Y9QST1"/>
<keyword evidence="2" id="KW-1185">Reference proteome</keyword>
<dbReference type="RefSeq" id="WP_135071711.1">
    <property type="nucleotide sequence ID" value="NZ_SPSB01000002.1"/>
</dbReference>
<gene>
    <name evidence="1" type="ORF">E4S40_04740</name>
</gene>
<sequence>MLQFYTSILTIGWMVLSHPFFISLTEIRQNPNSKRLEIATKIFWDDLEVGLGSFHDVKIDFLNPENPEKLEKQIDAYFHQKIQFWVEGKEVNWSLLGYEIEEDAAWFYLESEPVQFSGMFKVKNSLLIEDFSTQQNIVHIYEGNSRSPRSMLLTKGNESNEMRLK</sequence>
<dbReference type="Proteomes" id="UP000297647">
    <property type="component" value="Unassembled WGS sequence"/>
</dbReference>
<comment type="caution">
    <text evidence="1">The sequence shown here is derived from an EMBL/GenBank/DDBJ whole genome shotgun (WGS) entry which is preliminary data.</text>
</comment>
<dbReference type="Pfam" id="PF20420">
    <property type="entry name" value="DUF6702"/>
    <property type="match status" value="1"/>
</dbReference>
<reference evidence="1 2" key="1">
    <citation type="submission" date="2019-03" db="EMBL/GenBank/DDBJ databases">
        <title>Algoriphagus sp. nov, a new strain isolated from root system soil of mangrove plant Kandelia.</title>
        <authorList>
            <person name="Yin Q."/>
            <person name="Wang K."/>
            <person name="Song Z."/>
        </authorList>
    </citation>
    <scope>NUCLEOTIDE SEQUENCE [LARGE SCALE GENOMIC DNA]</scope>
    <source>
        <strain evidence="1 2">XY-J91</strain>
    </source>
</reference>
<protein>
    <submittedName>
        <fullName evidence="1">Uncharacterized protein</fullName>
    </submittedName>
</protein>
<accession>A0A4Y9QST1</accession>